<feature type="chain" id="PRO_5046650026" evidence="1">
    <location>
        <begin position="17"/>
        <end position="175"/>
    </location>
</feature>
<proteinExistence type="predicted"/>
<organism evidence="2 3">
    <name type="scientific">Orchesella dallaii</name>
    <dbReference type="NCBI Taxonomy" id="48710"/>
    <lineage>
        <taxon>Eukaryota</taxon>
        <taxon>Metazoa</taxon>
        <taxon>Ecdysozoa</taxon>
        <taxon>Arthropoda</taxon>
        <taxon>Hexapoda</taxon>
        <taxon>Collembola</taxon>
        <taxon>Entomobryomorpha</taxon>
        <taxon>Entomobryoidea</taxon>
        <taxon>Orchesellidae</taxon>
        <taxon>Orchesellinae</taxon>
        <taxon>Orchesella</taxon>
    </lineage>
</organism>
<evidence type="ECO:0000256" key="1">
    <source>
        <dbReference type="SAM" id="SignalP"/>
    </source>
</evidence>
<accession>A0ABP1PLN4</accession>
<reference evidence="2 3" key="1">
    <citation type="submission" date="2024-08" db="EMBL/GenBank/DDBJ databases">
        <authorList>
            <person name="Cucini C."/>
            <person name="Frati F."/>
        </authorList>
    </citation>
    <scope>NUCLEOTIDE SEQUENCE [LARGE SCALE GENOMIC DNA]</scope>
</reference>
<evidence type="ECO:0000313" key="3">
    <source>
        <dbReference type="Proteomes" id="UP001642540"/>
    </source>
</evidence>
<evidence type="ECO:0000313" key="2">
    <source>
        <dbReference type="EMBL" id="CAL8068741.1"/>
    </source>
</evidence>
<sequence length="175" mass="20359">MWIFGIFLLTVQCVLGSYGPWEDIKKSYEGFEYDREFAEERQAAFEAGCLNLTGTTDGLCYDDCMFRTHYRITIYGEIPIMRIEKYETVNYLEGHVVKTSGRLTYDKFGLPEILNKALHERIVTCASEFTVSYSGVKPDSYWEHDTDLCVKYMNEEDKENLRKMLECAKNALKSD</sequence>
<dbReference type="EMBL" id="CAXLJM020000002">
    <property type="protein sequence ID" value="CAL8068741.1"/>
    <property type="molecule type" value="Genomic_DNA"/>
</dbReference>
<feature type="signal peptide" evidence="1">
    <location>
        <begin position="1"/>
        <end position="16"/>
    </location>
</feature>
<keyword evidence="3" id="KW-1185">Reference proteome</keyword>
<dbReference type="Proteomes" id="UP001642540">
    <property type="component" value="Unassembled WGS sequence"/>
</dbReference>
<protein>
    <submittedName>
        <fullName evidence="2">Uncharacterized protein</fullName>
    </submittedName>
</protein>
<gene>
    <name evidence="2" type="ORF">ODALV1_LOCUS439</name>
</gene>
<comment type="caution">
    <text evidence="2">The sequence shown here is derived from an EMBL/GenBank/DDBJ whole genome shotgun (WGS) entry which is preliminary data.</text>
</comment>
<name>A0ABP1PLN4_9HEXA</name>
<keyword evidence="1" id="KW-0732">Signal</keyword>